<dbReference type="AlphaFoldDB" id="A0A8H3VD49"/>
<feature type="compositionally biased region" description="Polar residues" evidence="5">
    <location>
        <begin position="63"/>
        <end position="77"/>
    </location>
</feature>
<feature type="transmembrane region" description="Helical" evidence="6">
    <location>
        <begin position="725"/>
        <end position="743"/>
    </location>
</feature>
<dbReference type="GO" id="GO:0022857">
    <property type="term" value="F:transmembrane transporter activity"/>
    <property type="evidence" value="ECO:0007669"/>
    <property type="project" value="InterPro"/>
</dbReference>
<dbReference type="Gene3D" id="1.20.1250.20">
    <property type="entry name" value="MFS general substrate transporter like domains"/>
    <property type="match status" value="1"/>
</dbReference>
<evidence type="ECO:0000259" key="7">
    <source>
        <dbReference type="PROSITE" id="PS50850"/>
    </source>
</evidence>
<gene>
    <name evidence="8" type="ORF">EG328_006058</name>
</gene>
<name>A0A8H3VD49_VENIN</name>
<feature type="transmembrane region" description="Helical" evidence="6">
    <location>
        <begin position="940"/>
        <end position="960"/>
    </location>
</feature>
<evidence type="ECO:0000313" key="8">
    <source>
        <dbReference type="EMBL" id="KAE9986326.1"/>
    </source>
</evidence>
<feature type="region of interest" description="Disordered" evidence="5">
    <location>
        <begin position="50"/>
        <end position="77"/>
    </location>
</feature>
<feature type="transmembrane region" description="Helical" evidence="6">
    <location>
        <begin position="666"/>
        <end position="686"/>
    </location>
</feature>
<dbReference type="InterPro" id="IPR020846">
    <property type="entry name" value="MFS_dom"/>
</dbReference>
<feature type="transmembrane region" description="Helical" evidence="6">
    <location>
        <begin position="698"/>
        <end position="718"/>
    </location>
</feature>
<comment type="subcellular location">
    <subcellularLocation>
        <location evidence="1">Membrane</location>
        <topology evidence="1">Multi-pass membrane protein</topology>
    </subcellularLocation>
</comment>
<keyword evidence="4 6" id="KW-0472">Membrane</keyword>
<evidence type="ECO:0000256" key="2">
    <source>
        <dbReference type="ARBA" id="ARBA00022692"/>
    </source>
</evidence>
<sequence>MAAEVPRHRRWSSIFSPSSFQKQQDVNTRISLPFLDFTDPVELRCASVSSDLSQHHLNKENSESTIVQSDATPSTDRTLTVQEDGNITVSQNHHIHVDDITVTPIRHARDKSLASDFKFGGDPSSDVPPIPDLPPRIAPLFSRNTSFFSTRSSVPSLRRPPRFDPRGFCRPDEYLRHWRPSHLPHISTGSSLYSTDTTFWSQLPAFEERYPHLQRPQFPIPRGPWPPIHPLAQSYENIISPMLLNYVAHPTLAAIVDIDSPVSEVAAIETRFSSRDTYLDQSERWESMYHGTSYQSDYAQSDYQSDARSESQSETESALPANDVHPPVPGSPLSSKEHGDEPPESSPRDECAPLRVGIILFSLWFGNLLVSLQDTMVPIALPSISSDLHGLKDVAEYLSWYLLAFTVAYPISHKLYRLFDARVVYLFAVILFAATAQLRCALANFLTIMKNEAPEVDDTVHELQLAPLFGNGLCGSATSSKYLVWCRTITGISSAALLQGSTSIIEFIVPASNDNNSLIDYVKFVESAYAFSLAIGPVLAGVIVDRWDWRWCFWINGITGTCLFILVAVFFRRCSMHEVQCKGSIFAKLRSLDYLGPISSSGALLCLLLALHWAGLEHAWTSVTTLGLLFAFVFLSILLIFVEWIQEDRAMLPPMTLRREVLWSSLFLFCAYGTSAMISLYIPFYFQVGQGTSAMVSGIRNLPLVLPSIAAIILAVGTSFHGRHCISYMLVGQIVTSLGLTFFSTQGESSDAGVWLVLLSIIGFGLGITTLFPYFMLGGIFENKDRLKGHLIMIFFSRLGGTIIPSVAQNIFIKMLQKELGSSLSPTTLVRVIKVGATRLETLALEANDLAFVREAFLIAISRVTYTGLAVTLLGMFFLLALWLILFAALTFYNLRIVERLWGSRKFASFILVILPYTIFLPPLLLALVLRPLSFGNVNYLPAGPTSILFAILAQYHAAIPSTYRYSVGMARPTAGSSTATSNPTTTQSAAAQFTAMRNSTVALTSKTIYYMFAIQLALSQFPSSILPAAVGWTVGYAYRNEVLPATSWRVPSWVVGQKNKRPNVEALRRRLEGEDTADNDQNGVVGTGLAQISEIFNRRTQ</sequence>
<evidence type="ECO:0000256" key="4">
    <source>
        <dbReference type="ARBA" id="ARBA00023136"/>
    </source>
</evidence>
<feature type="transmembrane region" description="Helical" evidence="6">
    <location>
        <begin position="755"/>
        <end position="777"/>
    </location>
</feature>
<feature type="compositionally biased region" description="Basic and acidic residues" evidence="5">
    <location>
        <begin position="53"/>
        <end position="62"/>
    </location>
</feature>
<evidence type="ECO:0000256" key="1">
    <source>
        <dbReference type="ARBA" id="ARBA00004141"/>
    </source>
</evidence>
<dbReference type="SUPFAM" id="SSF103473">
    <property type="entry name" value="MFS general substrate transporter"/>
    <property type="match status" value="1"/>
</dbReference>
<organism evidence="8 9">
    <name type="scientific">Venturia inaequalis</name>
    <name type="common">Apple scab fungus</name>
    <dbReference type="NCBI Taxonomy" id="5025"/>
    <lineage>
        <taxon>Eukaryota</taxon>
        <taxon>Fungi</taxon>
        <taxon>Dikarya</taxon>
        <taxon>Ascomycota</taxon>
        <taxon>Pezizomycotina</taxon>
        <taxon>Dothideomycetes</taxon>
        <taxon>Pleosporomycetidae</taxon>
        <taxon>Venturiales</taxon>
        <taxon>Venturiaceae</taxon>
        <taxon>Venturia</taxon>
    </lineage>
</organism>
<comment type="caution">
    <text evidence="8">The sequence shown here is derived from an EMBL/GenBank/DDBJ whole genome shotgun (WGS) entry which is preliminary data.</text>
</comment>
<feature type="transmembrane region" description="Helical" evidence="6">
    <location>
        <begin position="907"/>
        <end position="928"/>
    </location>
</feature>
<feature type="transmembrane region" description="Helical" evidence="6">
    <location>
        <begin position="423"/>
        <end position="442"/>
    </location>
</feature>
<keyword evidence="3 6" id="KW-1133">Transmembrane helix</keyword>
<feature type="transmembrane region" description="Helical" evidence="6">
    <location>
        <begin position="553"/>
        <end position="571"/>
    </location>
</feature>
<reference evidence="8 9" key="1">
    <citation type="submission" date="2018-12" db="EMBL/GenBank/DDBJ databases">
        <title>Venturia inaequalis Genome Resource.</title>
        <authorList>
            <person name="Lichtner F.J."/>
        </authorList>
    </citation>
    <scope>NUCLEOTIDE SEQUENCE [LARGE SCALE GENOMIC DNA]</scope>
    <source>
        <strain evidence="8 9">120213</strain>
    </source>
</reference>
<feature type="transmembrane region" description="Helical" evidence="6">
    <location>
        <begin position="873"/>
        <end position="895"/>
    </location>
</feature>
<feature type="domain" description="Major facilitator superfamily (MFS) profile" evidence="7">
    <location>
        <begin position="359"/>
        <end position="899"/>
    </location>
</feature>
<dbReference type="PROSITE" id="PS50850">
    <property type="entry name" value="MFS"/>
    <property type="match status" value="1"/>
</dbReference>
<dbReference type="Pfam" id="PF07690">
    <property type="entry name" value="MFS_1"/>
    <property type="match status" value="1"/>
</dbReference>
<dbReference type="GO" id="GO:0005886">
    <property type="term" value="C:plasma membrane"/>
    <property type="evidence" value="ECO:0007669"/>
    <property type="project" value="TreeGrafter"/>
</dbReference>
<dbReference type="PANTHER" id="PTHR23501:SF199">
    <property type="entry name" value="MFS EFFLUX TRANSPORTER INPD-RELATED"/>
    <property type="match status" value="1"/>
</dbReference>
<evidence type="ECO:0000256" key="3">
    <source>
        <dbReference type="ARBA" id="ARBA00022989"/>
    </source>
</evidence>
<evidence type="ECO:0000313" key="9">
    <source>
        <dbReference type="Proteomes" id="UP000447873"/>
    </source>
</evidence>
<dbReference type="InterPro" id="IPR036259">
    <property type="entry name" value="MFS_trans_sf"/>
</dbReference>
<dbReference type="EMBL" id="WNWS01000032">
    <property type="protein sequence ID" value="KAE9986326.1"/>
    <property type="molecule type" value="Genomic_DNA"/>
</dbReference>
<dbReference type="InterPro" id="IPR011701">
    <property type="entry name" value="MFS"/>
</dbReference>
<dbReference type="GO" id="GO:0012505">
    <property type="term" value="C:endomembrane system"/>
    <property type="evidence" value="ECO:0007669"/>
    <property type="project" value="UniProtKB-SubCell"/>
</dbReference>
<dbReference type="PANTHER" id="PTHR23501">
    <property type="entry name" value="MAJOR FACILITATOR SUPERFAMILY"/>
    <property type="match status" value="1"/>
</dbReference>
<dbReference type="Proteomes" id="UP000447873">
    <property type="component" value="Unassembled WGS sequence"/>
</dbReference>
<feature type="compositionally biased region" description="Basic and acidic residues" evidence="5">
    <location>
        <begin position="335"/>
        <end position="350"/>
    </location>
</feature>
<feature type="region of interest" description="Disordered" evidence="5">
    <location>
        <begin position="299"/>
        <end position="350"/>
    </location>
</feature>
<feature type="transmembrane region" description="Helical" evidence="6">
    <location>
        <begin position="528"/>
        <end position="547"/>
    </location>
</feature>
<protein>
    <recommendedName>
        <fullName evidence="7">Major facilitator superfamily (MFS) profile domain-containing protein</fullName>
    </recommendedName>
</protein>
<accession>A0A8H3VD49</accession>
<proteinExistence type="predicted"/>
<feature type="transmembrane region" description="Helical" evidence="6">
    <location>
        <begin position="626"/>
        <end position="645"/>
    </location>
</feature>
<keyword evidence="2 6" id="KW-0812">Transmembrane</keyword>
<evidence type="ECO:0000256" key="5">
    <source>
        <dbReference type="SAM" id="MobiDB-lite"/>
    </source>
</evidence>
<feature type="transmembrane region" description="Helical" evidence="6">
    <location>
        <begin position="592"/>
        <end position="614"/>
    </location>
</feature>
<evidence type="ECO:0000256" key="6">
    <source>
        <dbReference type="SAM" id="Phobius"/>
    </source>
</evidence>
<feature type="transmembrane region" description="Helical" evidence="6">
    <location>
        <begin position="789"/>
        <end position="813"/>
    </location>
</feature>